<protein>
    <recommendedName>
        <fullName evidence="5">Microtubule associated protein 9</fullName>
    </recommendedName>
</protein>
<evidence type="ECO:0000313" key="3">
    <source>
        <dbReference type="Ensembl" id="ENSOANP00000024697.5"/>
    </source>
</evidence>
<sequence length="472" mass="52838">MTSGRGAGLLSPRRRGGIVTSRPPEAVSPATGPAGPRPDRGAQPDAEAGSGRSGSRWSSRRFQIMSNDVFSTTLAYSKSSKVTKRTAFQEELKEVISARKSRQPSTEYSDDFTSDEDGTLKDVSEASMDEKSIKKKVTNKFHLSDDDKKKSPKVTYLKSKKTHGKKVQNAPTVTIKNKVAASDSQDKSELKSLLECQSKEDETEQKKMKVKPKPKPRNRQIKSTSSVERISGVAVDDNFKPSPRQRSILRKSSHVEDKEVPGEDSKINLSLKPASHSAPSSLTRLNDILLESENRALSESPNPENTTEDKNQKNIETKRRGEHLPSRSLTSEYIRQSHAKKKTPSLAASSQYLGALKVLDKKPSQNQTMEIDKADSLRAAVYQEWLKKKNTFLQELQKIKRNEAEELRIKNEQKGASKKEEALASFKAWKAMKEREAKKIAKMKKLEEAKMKRSAEETAEKKGEAQKAVEKW</sequence>
<feature type="compositionally biased region" description="Low complexity" evidence="2">
    <location>
        <begin position="49"/>
        <end position="61"/>
    </location>
</feature>
<proteinExistence type="predicted"/>
<feature type="compositionally biased region" description="Basic and acidic residues" evidence="2">
    <location>
        <begin position="184"/>
        <end position="207"/>
    </location>
</feature>
<dbReference type="AlphaFoldDB" id="F7FSP5"/>
<reference evidence="3" key="2">
    <citation type="submission" date="2025-08" db="UniProtKB">
        <authorList>
            <consortium name="Ensembl"/>
        </authorList>
    </citation>
    <scope>IDENTIFICATION</scope>
    <source>
        <strain evidence="3">Glennie</strain>
    </source>
</reference>
<dbReference type="FunCoup" id="F7FSP5">
    <property type="interactions" value="398"/>
</dbReference>
<feature type="compositionally biased region" description="Basic and acidic residues" evidence="2">
    <location>
        <begin position="118"/>
        <end position="132"/>
    </location>
</feature>
<dbReference type="Proteomes" id="UP000002279">
    <property type="component" value="Chromosome 12"/>
</dbReference>
<evidence type="ECO:0008006" key="5">
    <source>
        <dbReference type="Google" id="ProtNLM"/>
    </source>
</evidence>
<dbReference type="GO" id="GO:0051225">
    <property type="term" value="P:spindle assembly"/>
    <property type="evidence" value="ECO:0007669"/>
    <property type="project" value="InterPro"/>
</dbReference>
<feature type="region of interest" description="Disordered" evidence="2">
    <location>
        <begin position="96"/>
        <end position="346"/>
    </location>
</feature>
<dbReference type="eggNOG" id="ENOG502R2PC">
    <property type="taxonomic scope" value="Eukaryota"/>
</dbReference>
<accession>F7FSP5</accession>
<dbReference type="PANTHER" id="PTHR14739:SF9">
    <property type="entry name" value="MICROTUBULE-ASSOCIATED PROTEIN 9"/>
    <property type="match status" value="1"/>
</dbReference>
<dbReference type="GeneTree" id="ENSGT00730000111184"/>
<feature type="compositionally biased region" description="Basic residues" evidence="2">
    <location>
        <begin position="208"/>
        <end position="220"/>
    </location>
</feature>
<feature type="coiled-coil region" evidence="1">
    <location>
        <begin position="382"/>
        <end position="413"/>
    </location>
</feature>
<dbReference type="PANTHER" id="PTHR14739">
    <property type="entry name" value="MICROTUBULE-ASSOCIATED PROTEIN 9"/>
    <property type="match status" value="1"/>
</dbReference>
<dbReference type="Ensembl" id="ENSOANT00000024701.5">
    <property type="protein sequence ID" value="ENSOANP00000024697.5"/>
    <property type="gene ID" value="ENSOANG00000015669.5"/>
</dbReference>
<evidence type="ECO:0000256" key="2">
    <source>
        <dbReference type="SAM" id="MobiDB-lite"/>
    </source>
</evidence>
<dbReference type="GO" id="GO:0000281">
    <property type="term" value="P:mitotic cytokinesis"/>
    <property type="evidence" value="ECO:0007669"/>
    <property type="project" value="InterPro"/>
</dbReference>
<dbReference type="InterPro" id="IPR026106">
    <property type="entry name" value="MAP9"/>
</dbReference>
<dbReference type="HOGENOM" id="CLU_030160_0_0_1"/>
<feature type="region of interest" description="Disordered" evidence="2">
    <location>
        <begin position="1"/>
        <end position="61"/>
    </location>
</feature>
<evidence type="ECO:0000313" key="4">
    <source>
        <dbReference type="Proteomes" id="UP000002279"/>
    </source>
</evidence>
<feature type="compositionally biased region" description="Polar residues" evidence="2">
    <location>
        <begin position="295"/>
        <end position="305"/>
    </location>
</feature>
<feature type="region of interest" description="Disordered" evidence="2">
    <location>
        <begin position="450"/>
        <end position="472"/>
    </location>
</feature>
<dbReference type="OMA" id="YENWLVR"/>
<evidence type="ECO:0000256" key="1">
    <source>
        <dbReference type="SAM" id="Coils"/>
    </source>
</evidence>
<feature type="compositionally biased region" description="Acidic residues" evidence="2">
    <location>
        <begin position="108"/>
        <end position="117"/>
    </location>
</feature>
<feature type="compositionally biased region" description="Basic and acidic residues" evidence="2">
    <location>
        <begin position="253"/>
        <end position="266"/>
    </location>
</feature>
<reference evidence="3" key="3">
    <citation type="submission" date="2025-09" db="UniProtKB">
        <authorList>
            <consortium name="Ensembl"/>
        </authorList>
    </citation>
    <scope>IDENTIFICATION</scope>
    <source>
        <strain evidence="3">Glennie</strain>
    </source>
</reference>
<reference evidence="3 4" key="1">
    <citation type="journal article" date="2008" name="Nature">
        <title>Genome analysis of the platypus reveals unique signatures of evolution.</title>
        <authorList>
            <person name="Warren W.C."/>
            <person name="Hillier L.W."/>
            <person name="Marshall Graves J.A."/>
            <person name="Birney E."/>
            <person name="Ponting C.P."/>
            <person name="Grutzner F."/>
            <person name="Belov K."/>
            <person name="Miller W."/>
            <person name="Clarke L."/>
            <person name="Chinwalla A.T."/>
            <person name="Yang S.P."/>
            <person name="Heger A."/>
            <person name="Locke D.P."/>
            <person name="Miethke P."/>
            <person name="Waters P.D."/>
            <person name="Veyrunes F."/>
            <person name="Fulton L."/>
            <person name="Fulton B."/>
            <person name="Graves T."/>
            <person name="Wallis J."/>
            <person name="Puente X.S."/>
            <person name="Lopez-Otin C."/>
            <person name="Ordonez G.R."/>
            <person name="Eichler E.E."/>
            <person name="Chen L."/>
            <person name="Cheng Z."/>
            <person name="Deakin J.E."/>
            <person name="Alsop A."/>
            <person name="Thompson K."/>
            <person name="Kirby P."/>
            <person name="Papenfuss A.T."/>
            <person name="Wakefield M.J."/>
            <person name="Olender T."/>
            <person name="Lancet D."/>
            <person name="Huttley G.A."/>
            <person name="Smit A.F."/>
            <person name="Pask A."/>
            <person name="Temple-Smith P."/>
            <person name="Batzer M.A."/>
            <person name="Walker J.A."/>
            <person name="Konkel M.K."/>
            <person name="Harris R.S."/>
            <person name="Whittington C.M."/>
            <person name="Wong E.S."/>
            <person name="Gemmell N.J."/>
            <person name="Buschiazzo E."/>
            <person name="Vargas Jentzsch I.M."/>
            <person name="Merkel A."/>
            <person name="Schmitz J."/>
            <person name="Zemann A."/>
            <person name="Churakov G."/>
            <person name="Kriegs J.O."/>
            <person name="Brosius J."/>
            <person name="Murchison E.P."/>
            <person name="Sachidanandam R."/>
            <person name="Smith C."/>
            <person name="Hannon G.J."/>
            <person name="Tsend-Ayush E."/>
            <person name="McMillan D."/>
            <person name="Attenborough R."/>
            <person name="Rens W."/>
            <person name="Ferguson-Smith M."/>
            <person name="Lefevre C.M."/>
            <person name="Sharp J.A."/>
            <person name="Nicholas K.R."/>
            <person name="Ray D.A."/>
            <person name="Kube M."/>
            <person name="Reinhardt R."/>
            <person name="Pringle T.H."/>
            <person name="Taylor J."/>
            <person name="Jones R.C."/>
            <person name="Nixon B."/>
            <person name="Dacheux J.L."/>
            <person name="Niwa H."/>
            <person name="Sekita Y."/>
            <person name="Huang X."/>
            <person name="Stark A."/>
            <person name="Kheradpour P."/>
            <person name="Kellis M."/>
            <person name="Flicek P."/>
            <person name="Chen Y."/>
            <person name="Webber C."/>
            <person name="Hardison R."/>
            <person name="Nelson J."/>
            <person name="Hallsworth-Pepin K."/>
            <person name="Delehaunty K."/>
            <person name="Markovic C."/>
            <person name="Minx P."/>
            <person name="Feng Y."/>
            <person name="Kremitzki C."/>
            <person name="Mitreva M."/>
            <person name="Glasscock J."/>
            <person name="Wylie T."/>
            <person name="Wohldmann P."/>
            <person name="Thiru P."/>
            <person name="Nhan M.N."/>
            <person name="Pohl C.S."/>
            <person name="Smith S.M."/>
            <person name="Hou S."/>
            <person name="Nefedov M."/>
            <person name="de Jong P.J."/>
            <person name="Renfree M.B."/>
            <person name="Mardis E.R."/>
            <person name="Wilson R.K."/>
        </authorList>
    </citation>
    <scope>NUCLEOTIDE SEQUENCE [LARGE SCALE GENOMIC DNA]</scope>
    <source>
        <strain evidence="3 4">Glennie</strain>
    </source>
</reference>
<keyword evidence="4" id="KW-1185">Reference proteome</keyword>
<dbReference type="InParanoid" id="F7FSP5"/>
<keyword evidence="1" id="KW-0175">Coiled coil</keyword>
<organism evidence="3 4">
    <name type="scientific">Ornithorhynchus anatinus</name>
    <name type="common">Duckbill platypus</name>
    <dbReference type="NCBI Taxonomy" id="9258"/>
    <lineage>
        <taxon>Eukaryota</taxon>
        <taxon>Metazoa</taxon>
        <taxon>Chordata</taxon>
        <taxon>Craniata</taxon>
        <taxon>Vertebrata</taxon>
        <taxon>Euteleostomi</taxon>
        <taxon>Mammalia</taxon>
        <taxon>Monotremata</taxon>
        <taxon>Ornithorhynchidae</taxon>
        <taxon>Ornithorhynchus</taxon>
    </lineage>
</organism>
<dbReference type="Bgee" id="ENSOANG00000015669">
    <property type="expression patterns" value="Expressed in testis and 4 other cell types or tissues"/>
</dbReference>
<feature type="compositionally biased region" description="Basic and acidic residues" evidence="2">
    <location>
        <begin position="307"/>
        <end position="325"/>
    </location>
</feature>
<name>F7FSP5_ORNAN</name>